<feature type="non-terminal residue" evidence="2">
    <location>
        <position position="151"/>
    </location>
</feature>
<proteinExistence type="predicted"/>
<evidence type="ECO:0000313" key="2">
    <source>
        <dbReference type="EMBL" id="CAH0719045.1"/>
    </source>
</evidence>
<evidence type="ECO:0000313" key="3">
    <source>
        <dbReference type="Proteomes" id="UP000838878"/>
    </source>
</evidence>
<sequence length="151" mass="17011">MWMFCTVSHFRGLGFKPRVGLRIVIGVFVEKFNGWGSWKLSHRHVMPLYRILYLIFRVDCESERNTEINISLAMASLSEIDHHKRSRGLEESRGMAQYLKGSRWLTQYLEGSRKISRDRAVSRGAAQPRGGAQEDGVSQGVAQGLGGRAGT</sequence>
<feature type="region of interest" description="Disordered" evidence="1">
    <location>
        <begin position="119"/>
        <end position="151"/>
    </location>
</feature>
<organism evidence="2 3">
    <name type="scientific">Brenthis ino</name>
    <name type="common">lesser marbled fritillary</name>
    <dbReference type="NCBI Taxonomy" id="405034"/>
    <lineage>
        <taxon>Eukaryota</taxon>
        <taxon>Metazoa</taxon>
        <taxon>Ecdysozoa</taxon>
        <taxon>Arthropoda</taxon>
        <taxon>Hexapoda</taxon>
        <taxon>Insecta</taxon>
        <taxon>Pterygota</taxon>
        <taxon>Neoptera</taxon>
        <taxon>Endopterygota</taxon>
        <taxon>Lepidoptera</taxon>
        <taxon>Glossata</taxon>
        <taxon>Ditrysia</taxon>
        <taxon>Papilionoidea</taxon>
        <taxon>Nymphalidae</taxon>
        <taxon>Heliconiinae</taxon>
        <taxon>Argynnini</taxon>
        <taxon>Brenthis</taxon>
    </lineage>
</organism>
<gene>
    <name evidence="2" type="ORF">BINO364_LOCUS5440</name>
</gene>
<protein>
    <submittedName>
        <fullName evidence="2">Uncharacterized protein</fullName>
    </submittedName>
</protein>
<dbReference type="AlphaFoldDB" id="A0A8J9V2X9"/>
<name>A0A8J9V2X9_9NEOP</name>
<reference evidence="2" key="1">
    <citation type="submission" date="2021-12" db="EMBL/GenBank/DDBJ databases">
        <authorList>
            <person name="Martin H S."/>
        </authorList>
    </citation>
    <scope>NUCLEOTIDE SEQUENCE</scope>
</reference>
<dbReference type="EMBL" id="OV170233">
    <property type="protein sequence ID" value="CAH0719045.1"/>
    <property type="molecule type" value="Genomic_DNA"/>
</dbReference>
<dbReference type="Proteomes" id="UP000838878">
    <property type="component" value="Chromosome 13"/>
</dbReference>
<keyword evidence="3" id="KW-1185">Reference proteome</keyword>
<evidence type="ECO:0000256" key="1">
    <source>
        <dbReference type="SAM" id="MobiDB-lite"/>
    </source>
</evidence>
<accession>A0A8J9V2X9</accession>